<feature type="transmembrane region" description="Helical" evidence="1">
    <location>
        <begin position="44"/>
        <end position="67"/>
    </location>
</feature>
<dbReference type="SUPFAM" id="SSF90112">
    <property type="entry name" value="Neurotransmitter-gated ion-channel transmembrane pore"/>
    <property type="match status" value="1"/>
</dbReference>
<organism evidence="2 3">
    <name type="scientific">Anguilla anguilla</name>
    <name type="common">European freshwater eel</name>
    <name type="synonym">Muraena anguilla</name>
    <dbReference type="NCBI Taxonomy" id="7936"/>
    <lineage>
        <taxon>Eukaryota</taxon>
        <taxon>Metazoa</taxon>
        <taxon>Chordata</taxon>
        <taxon>Craniata</taxon>
        <taxon>Vertebrata</taxon>
        <taxon>Euteleostomi</taxon>
        <taxon>Actinopterygii</taxon>
        <taxon>Neopterygii</taxon>
        <taxon>Teleostei</taxon>
        <taxon>Anguilliformes</taxon>
        <taxon>Anguillidae</taxon>
        <taxon>Anguilla</taxon>
    </lineage>
</organism>
<dbReference type="InterPro" id="IPR038050">
    <property type="entry name" value="Neuro_actylchol_rec"/>
</dbReference>
<evidence type="ECO:0000256" key="1">
    <source>
        <dbReference type="SAM" id="Phobius"/>
    </source>
</evidence>
<proteinExistence type="predicted"/>
<feature type="transmembrane region" description="Helical" evidence="1">
    <location>
        <begin position="222"/>
        <end position="241"/>
    </location>
</feature>
<dbReference type="EMBL" id="JAFIRN010000002">
    <property type="protein sequence ID" value="KAG5854139.1"/>
    <property type="molecule type" value="Genomic_DNA"/>
</dbReference>
<keyword evidence="1" id="KW-0472">Membrane</keyword>
<evidence type="ECO:0000313" key="2">
    <source>
        <dbReference type="EMBL" id="KAG5854139.1"/>
    </source>
</evidence>
<dbReference type="InterPro" id="IPR036719">
    <property type="entry name" value="Neuro-gated_channel_TM_sf"/>
</dbReference>
<keyword evidence="1" id="KW-1133">Transmembrane helix</keyword>
<comment type="caution">
    <text evidence="2">The sequence shown here is derived from an EMBL/GenBank/DDBJ whole genome shotgun (WGS) entry which is preliminary data.</text>
</comment>
<dbReference type="AlphaFoldDB" id="A0A9D3MSH0"/>
<protein>
    <recommendedName>
        <fullName evidence="4">Neurotransmitter-gated ion-channel transmembrane domain-containing protein</fullName>
    </recommendedName>
</protein>
<evidence type="ECO:0008006" key="4">
    <source>
        <dbReference type="Google" id="ProtNLM"/>
    </source>
</evidence>
<dbReference type="Proteomes" id="UP001044222">
    <property type="component" value="Unassembled WGS sequence"/>
</dbReference>
<feature type="transmembrane region" description="Helical" evidence="1">
    <location>
        <begin position="79"/>
        <end position="96"/>
    </location>
</feature>
<name>A0A9D3MSH0_ANGAN</name>
<reference evidence="2" key="1">
    <citation type="submission" date="2021-01" db="EMBL/GenBank/DDBJ databases">
        <title>A chromosome-scale assembly of European eel, Anguilla anguilla.</title>
        <authorList>
            <person name="Henkel C."/>
            <person name="Jong-Raadsen S.A."/>
            <person name="Dufour S."/>
            <person name="Weltzien F.-A."/>
            <person name="Palstra A.P."/>
            <person name="Pelster B."/>
            <person name="Spaink H.P."/>
            <person name="Van Den Thillart G.E."/>
            <person name="Jansen H."/>
            <person name="Zahm M."/>
            <person name="Klopp C."/>
            <person name="Cedric C."/>
            <person name="Louis A."/>
            <person name="Berthelot C."/>
            <person name="Parey E."/>
            <person name="Roest Crollius H."/>
            <person name="Montfort J."/>
            <person name="Robinson-Rechavi M."/>
            <person name="Bucao C."/>
            <person name="Bouchez O."/>
            <person name="Gislard M."/>
            <person name="Lluch J."/>
            <person name="Milhes M."/>
            <person name="Lampietro C."/>
            <person name="Lopez Roques C."/>
            <person name="Donnadieu C."/>
            <person name="Braasch I."/>
            <person name="Desvignes T."/>
            <person name="Postlethwait J."/>
            <person name="Bobe J."/>
            <person name="Guiguen Y."/>
            <person name="Dirks R."/>
        </authorList>
    </citation>
    <scope>NUCLEOTIDE SEQUENCE</scope>
    <source>
        <strain evidence="2">Tag_6206</strain>
        <tissue evidence="2">Liver</tissue>
    </source>
</reference>
<dbReference type="GO" id="GO:0016020">
    <property type="term" value="C:membrane"/>
    <property type="evidence" value="ECO:0007669"/>
    <property type="project" value="InterPro"/>
</dbReference>
<gene>
    <name evidence="2" type="ORF">ANANG_G00034390</name>
</gene>
<keyword evidence="3" id="KW-1185">Reference proteome</keyword>
<feature type="transmembrane region" description="Helical" evidence="1">
    <location>
        <begin position="108"/>
        <end position="131"/>
    </location>
</feature>
<keyword evidence="1" id="KW-0812">Transmembrane</keyword>
<sequence length="242" mass="27174">MGGAILQGEWEVLSITASSTLQPLPHLLHTSAVRVQVTVRRRPLLYLVTLLLPSSLLLLLDALGFFIPVHLKQRISMKGSIFTGHFIFIISIFTLFPPFTRDMPLIEVYLFGSLGLLACSTMETALVFQVASGRSAWVRRLAFPCLSGLWGRCWWEEPQMTDQSQNVTGVGDGCPELEQQGGMLGALWRDLAQVRGDLRRQREEQEWLSACRELGSALDRAYLYLHCLVLLAGGVILHMQWH</sequence>
<accession>A0A9D3MSH0</accession>
<dbReference type="GO" id="GO:0006811">
    <property type="term" value="P:monoatomic ion transport"/>
    <property type="evidence" value="ECO:0007669"/>
    <property type="project" value="InterPro"/>
</dbReference>
<evidence type="ECO:0000313" key="3">
    <source>
        <dbReference type="Proteomes" id="UP001044222"/>
    </source>
</evidence>
<dbReference type="Gene3D" id="1.20.58.390">
    <property type="entry name" value="Neurotransmitter-gated ion-channel transmembrane domain"/>
    <property type="match status" value="1"/>
</dbReference>